<evidence type="ECO:0000259" key="4">
    <source>
        <dbReference type="Pfam" id="PF00685"/>
    </source>
</evidence>
<dbReference type="AlphaFoldDB" id="A0A9K3IW45"/>
<accession>A0A9K3IW45</accession>
<dbReference type="InterPro" id="IPR000863">
    <property type="entry name" value="Sulfotransferase_dom"/>
</dbReference>
<dbReference type="GO" id="GO:0008146">
    <property type="term" value="F:sulfotransferase activity"/>
    <property type="evidence" value="ECO:0000318"/>
    <property type="project" value="GO_Central"/>
</dbReference>
<dbReference type="GO" id="GO:0051923">
    <property type="term" value="P:sulfation"/>
    <property type="evidence" value="ECO:0000318"/>
    <property type="project" value="GO_Central"/>
</dbReference>
<evidence type="ECO:0000313" key="5">
    <source>
        <dbReference type="EMBL" id="KAF5804309.1"/>
    </source>
</evidence>
<gene>
    <name evidence="5" type="ORF">HanXRQr2_Chr05g0195601</name>
</gene>
<keyword evidence="6" id="KW-1185">Reference proteome</keyword>
<sequence>MSSFQSLQTTPETKSEEDVEYNKICEKHKQLIETLPKVDGWWVQHMYNYHDFWLSSYILKNNLLLHTFFKSQPTDIFLASFMKTGTTWLKALMFSTLNRHRYNFSDHYLHHHGPQSAFVLLDLETYPITDFTNLSHPRLFATHLAHTLLPACMSSCKFVYVCRDPKDVLISKWHFMSKLRSKDQPPLSLDEAFELFCLGVSEYGPFWEHVLSYWRVSLEFPDKILFLKYEEMKKQPEVVVQKLAAFMEKPFTAEEEKKGMVGDIVKLCSFENLSNLEVNKTGVEKFANMVEVENRDFFRKGEVGDWKNYLSEEMKEHIDRITDEKLRGSGLILTTTV</sequence>
<proteinExistence type="inferred from homology"/>
<dbReference type="EMBL" id="MNCJ02000320">
    <property type="protein sequence ID" value="KAF5804309.1"/>
    <property type="molecule type" value="Genomic_DNA"/>
</dbReference>
<comment type="caution">
    <text evidence="5">The sequence shown here is derived from an EMBL/GenBank/DDBJ whole genome shotgun (WGS) entry which is preliminary data.</text>
</comment>
<dbReference type="Pfam" id="PF00685">
    <property type="entry name" value="Sulfotransfer_1"/>
    <property type="match status" value="1"/>
</dbReference>
<dbReference type="GO" id="GO:0016787">
    <property type="term" value="F:hydrolase activity"/>
    <property type="evidence" value="ECO:0007669"/>
    <property type="project" value="UniProtKB-KW"/>
</dbReference>
<evidence type="ECO:0000256" key="1">
    <source>
        <dbReference type="ARBA" id="ARBA00005771"/>
    </source>
</evidence>
<dbReference type="PANTHER" id="PTHR11783">
    <property type="entry name" value="SULFOTRANSFERASE SULT"/>
    <property type="match status" value="1"/>
</dbReference>
<comment type="similarity">
    <text evidence="1 3">Belongs to the sulfotransferase 1 family.</text>
</comment>
<evidence type="ECO:0000256" key="2">
    <source>
        <dbReference type="ARBA" id="ARBA00022679"/>
    </source>
</evidence>
<feature type="domain" description="Sulfotransferase" evidence="4">
    <location>
        <begin position="73"/>
        <end position="330"/>
    </location>
</feature>
<dbReference type="Gramene" id="mRNA:HanXRQr2_Chr05g0195601">
    <property type="protein sequence ID" value="CDS:HanXRQr2_Chr05g0195601.1"/>
    <property type="gene ID" value="HanXRQr2_Chr05g0195601"/>
</dbReference>
<dbReference type="Proteomes" id="UP000215914">
    <property type="component" value="Unassembled WGS sequence"/>
</dbReference>
<dbReference type="EC" id="2.8.2.-" evidence="3"/>
<keyword evidence="5" id="KW-0378">Hydrolase</keyword>
<dbReference type="GO" id="GO:0005737">
    <property type="term" value="C:cytoplasm"/>
    <property type="evidence" value="ECO:0000318"/>
    <property type="project" value="GO_Central"/>
</dbReference>
<evidence type="ECO:0000313" key="6">
    <source>
        <dbReference type="Proteomes" id="UP000215914"/>
    </source>
</evidence>
<name>A0A9K3IW45_HELAN</name>
<protein>
    <recommendedName>
        <fullName evidence="3">Sulfotransferase</fullName>
        <ecNumber evidence="3">2.8.2.-</ecNumber>
    </recommendedName>
</protein>
<evidence type="ECO:0000256" key="3">
    <source>
        <dbReference type="RuleBase" id="RU361155"/>
    </source>
</evidence>
<dbReference type="SUPFAM" id="SSF52540">
    <property type="entry name" value="P-loop containing nucleoside triphosphate hydrolases"/>
    <property type="match status" value="1"/>
</dbReference>
<organism evidence="5 6">
    <name type="scientific">Helianthus annuus</name>
    <name type="common">Common sunflower</name>
    <dbReference type="NCBI Taxonomy" id="4232"/>
    <lineage>
        <taxon>Eukaryota</taxon>
        <taxon>Viridiplantae</taxon>
        <taxon>Streptophyta</taxon>
        <taxon>Embryophyta</taxon>
        <taxon>Tracheophyta</taxon>
        <taxon>Spermatophyta</taxon>
        <taxon>Magnoliopsida</taxon>
        <taxon>eudicotyledons</taxon>
        <taxon>Gunneridae</taxon>
        <taxon>Pentapetalae</taxon>
        <taxon>asterids</taxon>
        <taxon>campanulids</taxon>
        <taxon>Asterales</taxon>
        <taxon>Asteraceae</taxon>
        <taxon>Asteroideae</taxon>
        <taxon>Heliantheae alliance</taxon>
        <taxon>Heliantheae</taxon>
        <taxon>Helianthus</taxon>
    </lineage>
</organism>
<dbReference type="Gene3D" id="3.40.50.300">
    <property type="entry name" value="P-loop containing nucleotide triphosphate hydrolases"/>
    <property type="match status" value="1"/>
</dbReference>
<keyword evidence="2 3" id="KW-0808">Transferase</keyword>
<dbReference type="OrthoDB" id="205623at2759"/>
<reference evidence="5" key="2">
    <citation type="submission" date="2020-06" db="EMBL/GenBank/DDBJ databases">
        <title>Helianthus annuus Genome sequencing and assembly Release 2.</title>
        <authorList>
            <person name="Gouzy J."/>
            <person name="Langlade N."/>
            <person name="Munos S."/>
        </authorList>
    </citation>
    <scope>NUCLEOTIDE SEQUENCE</scope>
    <source>
        <tissue evidence="5">Leaves</tissue>
    </source>
</reference>
<dbReference type="InterPro" id="IPR027417">
    <property type="entry name" value="P-loop_NTPase"/>
</dbReference>
<reference evidence="5" key="1">
    <citation type="journal article" date="2017" name="Nature">
        <title>The sunflower genome provides insights into oil metabolism, flowering and Asterid evolution.</title>
        <authorList>
            <person name="Badouin H."/>
            <person name="Gouzy J."/>
            <person name="Grassa C.J."/>
            <person name="Murat F."/>
            <person name="Staton S.E."/>
            <person name="Cottret L."/>
            <person name="Lelandais-Briere C."/>
            <person name="Owens G.L."/>
            <person name="Carrere S."/>
            <person name="Mayjonade B."/>
            <person name="Legrand L."/>
            <person name="Gill N."/>
            <person name="Kane N.C."/>
            <person name="Bowers J.E."/>
            <person name="Hubner S."/>
            <person name="Bellec A."/>
            <person name="Berard A."/>
            <person name="Berges H."/>
            <person name="Blanchet N."/>
            <person name="Boniface M.C."/>
            <person name="Brunel D."/>
            <person name="Catrice O."/>
            <person name="Chaidir N."/>
            <person name="Claudel C."/>
            <person name="Donnadieu C."/>
            <person name="Faraut T."/>
            <person name="Fievet G."/>
            <person name="Helmstetter N."/>
            <person name="King M."/>
            <person name="Knapp S.J."/>
            <person name="Lai Z."/>
            <person name="Le Paslier M.C."/>
            <person name="Lippi Y."/>
            <person name="Lorenzon L."/>
            <person name="Mandel J.R."/>
            <person name="Marage G."/>
            <person name="Marchand G."/>
            <person name="Marquand E."/>
            <person name="Bret-Mestries E."/>
            <person name="Morien E."/>
            <person name="Nambeesan S."/>
            <person name="Nguyen T."/>
            <person name="Pegot-Espagnet P."/>
            <person name="Pouilly N."/>
            <person name="Raftis F."/>
            <person name="Sallet E."/>
            <person name="Schiex T."/>
            <person name="Thomas J."/>
            <person name="Vandecasteele C."/>
            <person name="Vares D."/>
            <person name="Vear F."/>
            <person name="Vautrin S."/>
            <person name="Crespi M."/>
            <person name="Mangin B."/>
            <person name="Burke J.M."/>
            <person name="Salse J."/>
            <person name="Munos S."/>
            <person name="Vincourt P."/>
            <person name="Rieseberg L.H."/>
            <person name="Langlade N.B."/>
        </authorList>
    </citation>
    <scope>NUCLEOTIDE SEQUENCE</scope>
    <source>
        <tissue evidence="5">Leaves</tissue>
    </source>
</reference>